<evidence type="ECO:0008006" key="3">
    <source>
        <dbReference type="Google" id="ProtNLM"/>
    </source>
</evidence>
<sequence>MLFKTCLIIHRQAEQPGAVAEFMESLRPKLARRVSGAVEAENGAFERAHLKPPGRAPMDQRIDVIPRECAHRFAR</sequence>
<protein>
    <recommendedName>
        <fullName evidence="3">Transposase</fullName>
    </recommendedName>
</protein>
<name>A0ABT5AZE6_9BACT</name>
<proteinExistence type="predicted"/>
<comment type="caution">
    <text evidence="1">The sequence shown here is derived from an EMBL/GenBank/DDBJ whole genome shotgun (WGS) entry which is preliminary data.</text>
</comment>
<dbReference type="Proteomes" id="UP001217838">
    <property type="component" value="Unassembled WGS sequence"/>
</dbReference>
<evidence type="ECO:0000313" key="1">
    <source>
        <dbReference type="EMBL" id="MDC0666873.1"/>
    </source>
</evidence>
<reference evidence="1 2" key="1">
    <citation type="submission" date="2022-11" db="EMBL/GenBank/DDBJ databases">
        <title>Minimal conservation of predation-associated metabolite biosynthetic gene clusters underscores biosynthetic potential of Myxococcota including descriptions for ten novel species: Archangium lansinium sp. nov., Myxococcus landrumus sp. nov., Nannocystis bai.</title>
        <authorList>
            <person name="Ahearne A."/>
            <person name="Stevens C."/>
            <person name="Dowd S."/>
        </authorList>
    </citation>
    <scope>NUCLEOTIDE SEQUENCE [LARGE SCALE GENOMIC DNA]</scope>
    <source>
        <strain evidence="1 2">NCELM</strain>
    </source>
</reference>
<keyword evidence="2" id="KW-1185">Reference proteome</keyword>
<accession>A0ABT5AZE6</accession>
<gene>
    <name evidence="1" type="ORF">POL58_03960</name>
</gene>
<organism evidence="1 2">
    <name type="scientific">Nannocystis radixulma</name>
    <dbReference type="NCBI Taxonomy" id="2995305"/>
    <lineage>
        <taxon>Bacteria</taxon>
        <taxon>Pseudomonadati</taxon>
        <taxon>Myxococcota</taxon>
        <taxon>Polyangia</taxon>
        <taxon>Nannocystales</taxon>
        <taxon>Nannocystaceae</taxon>
        <taxon>Nannocystis</taxon>
    </lineage>
</organism>
<dbReference type="RefSeq" id="WP_271994606.1">
    <property type="nucleotide sequence ID" value="NZ_JAQNDN010000001.1"/>
</dbReference>
<dbReference type="EMBL" id="JAQNDN010000001">
    <property type="protein sequence ID" value="MDC0666873.1"/>
    <property type="molecule type" value="Genomic_DNA"/>
</dbReference>
<evidence type="ECO:0000313" key="2">
    <source>
        <dbReference type="Proteomes" id="UP001217838"/>
    </source>
</evidence>